<proteinExistence type="predicted"/>
<protein>
    <submittedName>
        <fullName evidence="4">Transposase</fullName>
    </submittedName>
</protein>
<dbReference type="Proteomes" id="UP001183809">
    <property type="component" value="Unassembled WGS sequence"/>
</dbReference>
<accession>A0ABU2U3Y0</accession>
<keyword evidence="1" id="KW-0238">DNA-binding</keyword>
<name>A0ABU2U3Y0_9ACTN</name>
<dbReference type="EMBL" id="JAVREY010000061">
    <property type="protein sequence ID" value="MDT0467874.1"/>
    <property type="molecule type" value="Genomic_DNA"/>
</dbReference>
<keyword evidence="5" id="KW-1185">Reference proteome</keyword>
<organism evidence="4 5">
    <name type="scientific">Streptomyces gibsoniae</name>
    <dbReference type="NCBI Taxonomy" id="3075529"/>
    <lineage>
        <taxon>Bacteria</taxon>
        <taxon>Bacillati</taxon>
        <taxon>Actinomycetota</taxon>
        <taxon>Actinomycetes</taxon>
        <taxon>Kitasatosporales</taxon>
        <taxon>Streptomycetaceae</taxon>
        <taxon>Streptomyces</taxon>
    </lineage>
</organism>
<evidence type="ECO:0000259" key="3">
    <source>
        <dbReference type="Pfam" id="PF07282"/>
    </source>
</evidence>
<feature type="compositionally biased region" description="Low complexity" evidence="2">
    <location>
        <begin position="611"/>
        <end position="622"/>
    </location>
</feature>
<feature type="region of interest" description="Disordered" evidence="2">
    <location>
        <begin position="190"/>
        <end position="210"/>
    </location>
</feature>
<feature type="domain" description="Cas12f1-like TNB" evidence="3">
    <location>
        <begin position="492"/>
        <end position="554"/>
    </location>
</feature>
<feature type="compositionally biased region" description="Basic and acidic residues" evidence="2">
    <location>
        <begin position="672"/>
        <end position="681"/>
    </location>
</feature>
<reference evidence="5" key="1">
    <citation type="submission" date="2023-07" db="EMBL/GenBank/DDBJ databases">
        <title>30 novel species of actinomycetes from the DSMZ collection.</title>
        <authorList>
            <person name="Nouioui I."/>
        </authorList>
    </citation>
    <scope>NUCLEOTIDE SEQUENCE [LARGE SCALE GENOMIC DNA]</scope>
    <source>
        <strain evidence="5">DSM 41699</strain>
    </source>
</reference>
<dbReference type="RefSeq" id="WP_311699324.1">
    <property type="nucleotide sequence ID" value="NZ_JAVREY010000061.1"/>
</dbReference>
<comment type="caution">
    <text evidence="4">The sequence shown here is derived from an EMBL/GenBank/DDBJ whole genome shotgun (WGS) entry which is preliminary data.</text>
</comment>
<feature type="region of interest" description="Disordered" evidence="2">
    <location>
        <begin position="356"/>
        <end position="423"/>
    </location>
</feature>
<sequence length="681" mass="75130">MIRLPVDVHDPGTLHRTETLFSGMWSVKRALQRDARDAVDAYWAGDVRRETDAKAWRLELGLSREGMERRAYRHMENSRHLAHHVTKALVMHQADEVFETSVSRHLFPDSSGRRHGRPRVGRWWDYTRIPGRARSHTTSRKWETFRLHGTLTGHLNTYRHRSLDRTVITPEQAAALPAGIGVLEQPRHLPAPMRPTGRVQTGEATARNTAKTRAATWWDRTGALAVVFTGGADSRRGDLVLPVRLPSGSGRWPRLLHFLNSPDSWHKIDLVRRRDTSASGGWAYEAHLMVLTGGYASPATKARRTAAAALERVGGIDGNVSNLSIISFPNTFAPADGDVETSRIEPSDAELAALAKARRKDRGRRRALDRSRRASNPVQYGPSKRQQARADRRQAAGLPARTVQTPGGARAANKAGVPKQPYRRDSLSAGYRLNRARLAEAAATQAAAKDHRARRIAEDITADHGANLITEDCDIRTWYRRWGKALQSTTPGRLITAIGRECEKTGGRMLRASTFTTKLSQTCFCGERVPKTLADRIHHCPACGLTGDRDKVSAALCAHVHLTDPDDPSSARLDIVQARHTQIVFHEGLQEALSSQPQRGARPARGHTHAAAHTPGHPGHGPLLDKTPPLGTGLTPNETRPANERHKAHVGTAGCTELTRHPATPAPHRHRADITALRDDS</sequence>
<feature type="compositionally biased region" description="Basic residues" evidence="2">
    <location>
        <begin position="356"/>
        <end position="365"/>
    </location>
</feature>
<dbReference type="Pfam" id="PF07282">
    <property type="entry name" value="Cas12f1-like_TNB"/>
    <property type="match status" value="1"/>
</dbReference>
<feature type="region of interest" description="Disordered" evidence="2">
    <location>
        <begin position="592"/>
        <end position="681"/>
    </location>
</feature>
<evidence type="ECO:0000256" key="2">
    <source>
        <dbReference type="SAM" id="MobiDB-lite"/>
    </source>
</evidence>
<dbReference type="InterPro" id="IPR010095">
    <property type="entry name" value="Cas12f1-like_TNB"/>
</dbReference>
<evidence type="ECO:0000256" key="1">
    <source>
        <dbReference type="ARBA" id="ARBA00023125"/>
    </source>
</evidence>
<evidence type="ECO:0000313" key="4">
    <source>
        <dbReference type="EMBL" id="MDT0467874.1"/>
    </source>
</evidence>
<gene>
    <name evidence="4" type="ORF">RM764_33610</name>
</gene>
<evidence type="ECO:0000313" key="5">
    <source>
        <dbReference type="Proteomes" id="UP001183809"/>
    </source>
</evidence>